<feature type="transmembrane region" description="Helical" evidence="9">
    <location>
        <begin position="368"/>
        <end position="391"/>
    </location>
</feature>
<evidence type="ECO:0000256" key="4">
    <source>
        <dbReference type="ARBA" id="ARBA00022475"/>
    </source>
</evidence>
<dbReference type="GO" id="GO:0005886">
    <property type="term" value="C:plasma membrane"/>
    <property type="evidence" value="ECO:0007669"/>
    <property type="project" value="UniProtKB-SubCell"/>
</dbReference>
<evidence type="ECO:0000256" key="9">
    <source>
        <dbReference type="RuleBase" id="RU364070"/>
    </source>
</evidence>
<dbReference type="PANTHER" id="PTHR32063">
    <property type="match status" value="1"/>
</dbReference>
<dbReference type="SUPFAM" id="SSF82693">
    <property type="entry name" value="Multidrug efflux transporter AcrB pore domain, PN1, PN2, PC1 and PC2 subdomains"/>
    <property type="match status" value="3"/>
</dbReference>
<dbReference type="Gene3D" id="3.30.70.1440">
    <property type="entry name" value="Multidrug efflux transporter AcrB pore domain"/>
    <property type="match status" value="1"/>
</dbReference>
<feature type="domain" description="SSD" evidence="10">
    <location>
        <begin position="368"/>
        <end position="497"/>
    </location>
</feature>
<dbReference type="Gene3D" id="3.30.70.1430">
    <property type="entry name" value="Multidrug efflux transporter AcrB pore domain"/>
    <property type="match status" value="2"/>
</dbReference>
<dbReference type="InterPro" id="IPR001036">
    <property type="entry name" value="Acrflvin-R"/>
</dbReference>
<evidence type="ECO:0000256" key="1">
    <source>
        <dbReference type="ARBA" id="ARBA00004429"/>
    </source>
</evidence>
<dbReference type="Gene3D" id="3.30.70.1320">
    <property type="entry name" value="Multidrug efflux transporter AcrB pore domain like"/>
    <property type="match status" value="1"/>
</dbReference>
<evidence type="ECO:0000256" key="7">
    <source>
        <dbReference type="ARBA" id="ARBA00022989"/>
    </source>
</evidence>
<keyword evidence="5 9" id="KW-0997">Cell inner membrane</keyword>
<feature type="transmembrane region" description="Helical" evidence="9">
    <location>
        <begin position="440"/>
        <end position="460"/>
    </location>
</feature>
<keyword evidence="6 9" id="KW-0812">Transmembrane</keyword>
<dbReference type="Gene3D" id="3.30.2090.10">
    <property type="entry name" value="Multidrug efflux transporter AcrB TolC docking domain, DN and DC subdomains"/>
    <property type="match status" value="2"/>
</dbReference>
<evidence type="ECO:0000313" key="12">
    <source>
        <dbReference type="EMBL" id="CAA0116354.1"/>
    </source>
</evidence>
<dbReference type="FunFam" id="3.30.70.1430:FF:000001">
    <property type="entry name" value="Efflux pump membrane transporter"/>
    <property type="match status" value="1"/>
</dbReference>
<evidence type="ECO:0000256" key="8">
    <source>
        <dbReference type="ARBA" id="ARBA00023136"/>
    </source>
</evidence>
<feature type="transmembrane region" description="Helical" evidence="9">
    <location>
        <begin position="397"/>
        <end position="419"/>
    </location>
</feature>
<dbReference type="InterPro" id="IPR000731">
    <property type="entry name" value="SSD"/>
</dbReference>
<evidence type="ECO:0000313" key="11">
    <source>
        <dbReference type="EMBL" id="CAA0097081.1"/>
    </source>
</evidence>
<dbReference type="GO" id="GO:0009636">
    <property type="term" value="P:response to toxic substance"/>
    <property type="evidence" value="ECO:0007669"/>
    <property type="project" value="UniProtKB-ARBA"/>
</dbReference>
<accession>A0A5S9QEM6</accession>
<dbReference type="PROSITE" id="PS50156">
    <property type="entry name" value="SSD"/>
    <property type="match status" value="1"/>
</dbReference>
<comment type="caution">
    <text evidence="9">Lacks conserved residue(s) required for the propagation of feature annotation.</text>
</comment>
<dbReference type="EMBL" id="CACSII010000005">
    <property type="protein sequence ID" value="CAA0097081.1"/>
    <property type="molecule type" value="Genomic_DNA"/>
</dbReference>
<protein>
    <recommendedName>
        <fullName evidence="9">Efflux pump membrane transporter</fullName>
    </recommendedName>
</protein>
<dbReference type="Proteomes" id="UP000434580">
    <property type="component" value="Unassembled WGS sequence"/>
</dbReference>
<gene>
    <name evidence="12" type="primary">bepE_3</name>
    <name evidence="11" type="synonym">bepE_4</name>
    <name evidence="12" type="ORF">DPBNPPHM_02066</name>
    <name evidence="11" type="ORF">DPBNPPHM_03486</name>
</gene>
<evidence type="ECO:0000259" key="10">
    <source>
        <dbReference type="PROSITE" id="PS50156"/>
    </source>
</evidence>
<evidence type="ECO:0000256" key="5">
    <source>
        <dbReference type="ARBA" id="ARBA00022519"/>
    </source>
</evidence>
<feature type="transmembrane region" description="Helical" evidence="9">
    <location>
        <begin position="536"/>
        <end position="556"/>
    </location>
</feature>
<feature type="transmembrane region" description="Helical" evidence="9">
    <location>
        <begin position="342"/>
        <end position="361"/>
    </location>
</feature>
<keyword evidence="4" id="KW-1003">Cell membrane</keyword>
<feature type="transmembrane region" description="Helical" evidence="9">
    <location>
        <begin position="926"/>
        <end position="945"/>
    </location>
</feature>
<dbReference type="Pfam" id="PF00873">
    <property type="entry name" value="ACR_tran"/>
    <property type="match status" value="1"/>
</dbReference>
<feature type="transmembrane region" description="Helical" evidence="9">
    <location>
        <begin position="970"/>
        <end position="992"/>
    </location>
</feature>
<dbReference type="FunFam" id="1.20.1640.10:FF:000001">
    <property type="entry name" value="Efflux pump membrane transporter"/>
    <property type="match status" value="1"/>
</dbReference>
<evidence type="ECO:0000256" key="3">
    <source>
        <dbReference type="ARBA" id="ARBA00022448"/>
    </source>
</evidence>
<comment type="subcellular location">
    <subcellularLocation>
        <location evidence="1 9">Cell inner membrane</location>
        <topology evidence="1 9">Multi-pass membrane protein</topology>
    </subcellularLocation>
</comment>
<feature type="transmembrane region" description="Helical" evidence="9">
    <location>
        <begin position="998"/>
        <end position="1024"/>
    </location>
</feature>
<evidence type="ECO:0000313" key="13">
    <source>
        <dbReference type="Proteomes" id="UP000434580"/>
    </source>
</evidence>
<dbReference type="OrthoDB" id="9757904at2"/>
<evidence type="ECO:0000256" key="2">
    <source>
        <dbReference type="ARBA" id="ARBA00010942"/>
    </source>
</evidence>
<evidence type="ECO:0000256" key="6">
    <source>
        <dbReference type="ARBA" id="ARBA00022692"/>
    </source>
</evidence>
<feature type="transmembrane region" description="Helical" evidence="9">
    <location>
        <begin position="868"/>
        <end position="888"/>
    </location>
</feature>
<keyword evidence="3 9" id="KW-0813">Transport</keyword>
<organism evidence="12 13">
    <name type="scientific">BD1-7 clade bacterium</name>
    <dbReference type="NCBI Taxonomy" id="2029982"/>
    <lineage>
        <taxon>Bacteria</taxon>
        <taxon>Pseudomonadati</taxon>
        <taxon>Pseudomonadota</taxon>
        <taxon>Gammaproteobacteria</taxon>
        <taxon>Cellvibrionales</taxon>
        <taxon>Spongiibacteraceae</taxon>
        <taxon>BD1-7 clade</taxon>
    </lineage>
</organism>
<proteinExistence type="inferred from homology"/>
<dbReference type="AlphaFoldDB" id="A0A5S9QEM6"/>
<feature type="transmembrane region" description="Helical" evidence="9">
    <location>
        <begin position="895"/>
        <end position="914"/>
    </location>
</feature>
<dbReference type="SUPFAM" id="SSF82714">
    <property type="entry name" value="Multidrug efflux transporter AcrB TolC docking domain, DN and DC subdomains"/>
    <property type="match status" value="2"/>
</dbReference>
<dbReference type="InterPro" id="IPR004764">
    <property type="entry name" value="MdtF-like"/>
</dbReference>
<dbReference type="NCBIfam" id="TIGR00915">
    <property type="entry name" value="2A0602"/>
    <property type="match status" value="1"/>
</dbReference>
<comment type="similarity">
    <text evidence="2 9">Belongs to the resistance-nodulation-cell division (RND) (TC 2.A.6) family.</text>
</comment>
<dbReference type="PRINTS" id="PR00702">
    <property type="entry name" value="ACRIFLAVINRP"/>
</dbReference>
<dbReference type="GO" id="GO:0015562">
    <property type="term" value="F:efflux transmembrane transporter activity"/>
    <property type="evidence" value="ECO:0007669"/>
    <property type="project" value="InterPro"/>
</dbReference>
<feature type="transmembrane region" description="Helical" evidence="9">
    <location>
        <begin position="472"/>
        <end position="499"/>
    </location>
</feature>
<dbReference type="EMBL" id="CACSII010000018">
    <property type="protein sequence ID" value="CAA0116354.1"/>
    <property type="molecule type" value="Genomic_DNA"/>
</dbReference>
<dbReference type="InterPro" id="IPR027463">
    <property type="entry name" value="AcrB_DN_DC_subdom"/>
</dbReference>
<dbReference type="GO" id="GO:0042910">
    <property type="term" value="F:xenobiotic transmembrane transporter activity"/>
    <property type="evidence" value="ECO:0007669"/>
    <property type="project" value="TreeGrafter"/>
</dbReference>
<sequence>MFSRFFIDRPIAASVIALLMVFAGSIAITLLQVELYPEIVPPRVSVTASYPGASAQTMVDAVTVPLEDEINGVRGMVSVESTSTDQGQVTIVVTFEVGYDLDIAAVDVQNRVELAKPRLPDEVIKNGIDIEKGSTDIVMFVHVISPGGKRDLEYIANYAAINVVDPIKRVKGVGEVVVFGDRTYAMRIWVDPVKLAGYRLTVNDVISAVRDQNEVAPVGIIGGTPSKADQSIQLIVETKGRLDQVEEFEDIVVSRSDNGSLIFVKDIARVELGADDYLTDLSVNSHPAVGIGISQLPNANTLEVVGNIKNILNALEPNLPEGITYDIARDATLFINGALKEVGLTFLFALVLIVLVAYVFLQNWRTTLITLITIPVSLIGTFAFLALLGFSMNMLSLFGLILAIGLVVDDAVVVIENINRIKEQESLPVRDATIRAMDEVRGPIIASTLVMMSVFIPAAFMPGITGKLYQQFAITVSCSLALSLVNALTFTPALCALLLKSHDTQQGWFFRKFNAAFDALLAGYDKLIKWTIPRKLLMSSMFVLVIGITAALIFLVPRGFLPEEDQGFFYVNVQLPEGSSLKQTHKAMQKVLHEAQKLPGVMDVVLVDGFSILSHSKTSNSGFVVIEMLPFDQRDASESVFKLTKDLQLSLDKIGDAQFLVINVPAVQGLSTAGGFEYILEDRAAQGLEALYSNTQLMLNAANVQPAIRDVFSPFKIDTPILYLDIDRAQVMRQGVLLQDLYLALQANLGSFYINDFNKYGKIYRVFIQADIDFRSSPEDLQKIYVKNINEELVPISDLVRYEYRAGASKIRRYNLYTSAHLIGSPSTGHTSGEAIAIMEQLTKEILTDGFFFEWTDTAYQAKKAGNVAPIVFALSIIIILMILAILYESWLLPFMIILAVPFAVLGALSFQFIRGLANDTFCQIALIMLVGLSAKNAILIVQFANEKYVEGSSVVDSVIFACNTRLRPILMTAIAFVAGIFPLVIATGAGAASRHSLGTAVFGGMIVSTTLALIFVPSIYVIFQRFREKRVPDLRARMQKQRKTPSNK</sequence>
<name>A0A5S9QEM6_9GAMM</name>
<dbReference type="SUPFAM" id="SSF82866">
    <property type="entry name" value="Multidrug efflux transporter AcrB transmembrane domain"/>
    <property type="match status" value="2"/>
</dbReference>
<reference evidence="12 13" key="1">
    <citation type="submission" date="2019-11" db="EMBL/GenBank/DDBJ databases">
        <authorList>
            <person name="Holert J."/>
        </authorList>
    </citation>
    <scope>NUCLEOTIDE SEQUENCE [LARGE SCALE GENOMIC DNA]</scope>
    <source>
        <strain evidence="12">BC5_2</strain>
    </source>
</reference>
<dbReference type="PANTHER" id="PTHR32063:SF11">
    <property type="entry name" value="CATION OR DRUG EFFLUX SYSTEM PROTEIN"/>
    <property type="match status" value="1"/>
</dbReference>
<dbReference type="Gene3D" id="1.20.1640.10">
    <property type="entry name" value="Multidrug efflux transporter AcrB transmembrane domain"/>
    <property type="match status" value="2"/>
</dbReference>
<keyword evidence="7 9" id="KW-1133">Transmembrane helix</keyword>
<keyword evidence="8 9" id="KW-0472">Membrane</keyword>